<evidence type="ECO:0000313" key="2">
    <source>
        <dbReference type="Proteomes" id="UP000006038"/>
    </source>
</evidence>
<keyword evidence="2" id="KW-1185">Reference proteome</keyword>
<evidence type="ECO:0000313" key="1">
    <source>
        <dbReference type="EnsemblPlants" id="OB10G14850.1"/>
    </source>
</evidence>
<dbReference type="HOGENOM" id="CLU_2516238_0_0_1"/>
<organism evidence="1">
    <name type="scientific">Oryza brachyantha</name>
    <name type="common">malo sina</name>
    <dbReference type="NCBI Taxonomy" id="4533"/>
    <lineage>
        <taxon>Eukaryota</taxon>
        <taxon>Viridiplantae</taxon>
        <taxon>Streptophyta</taxon>
        <taxon>Embryophyta</taxon>
        <taxon>Tracheophyta</taxon>
        <taxon>Spermatophyta</taxon>
        <taxon>Magnoliopsida</taxon>
        <taxon>Liliopsida</taxon>
        <taxon>Poales</taxon>
        <taxon>Poaceae</taxon>
        <taxon>BOP clade</taxon>
        <taxon>Oryzoideae</taxon>
        <taxon>Oryzeae</taxon>
        <taxon>Oryzinae</taxon>
        <taxon>Oryza</taxon>
    </lineage>
</organism>
<dbReference type="Gramene" id="OB10G14850.1">
    <property type="protein sequence ID" value="OB10G14850.1"/>
    <property type="gene ID" value="OB10G14850"/>
</dbReference>
<name>J3N1T7_ORYBR</name>
<reference evidence="1" key="2">
    <citation type="submission" date="2013-04" db="UniProtKB">
        <authorList>
            <consortium name="EnsemblPlants"/>
        </authorList>
    </citation>
    <scope>IDENTIFICATION</scope>
</reference>
<reference evidence="1" key="1">
    <citation type="journal article" date="2013" name="Nat. Commun.">
        <title>Whole-genome sequencing of Oryza brachyantha reveals mechanisms underlying Oryza genome evolution.</title>
        <authorList>
            <person name="Chen J."/>
            <person name="Huang Q."/>
            <person name="Gao D."/>
            <person name="Wang J."/>
            <person name="Lang Y."/>
            <person name="Liu T."/>
            <person name="Li B."/>
            <person name="Bai Z."/>
            <person name="Luis Goicoechea J."/>
            <person name="Liang C."/>
            <person name="Chen C."/>
            <person name="Zhang W."/>
            <person name="Sun S."/>
            <person name="Liao Y."/>
            <person name="Zhang X."/>
            <person name="Yang L."/>
            <person name="Song C."/>
            <person name="Wang M."/>
            <person name="Shi J."/>
            <person name="Liu G."/>
            <person name="Liu J."/>
            <person name="Zhou H."/>
            <person name="Zhou W."/>
            <person name="Yu Q."/>
            <person name="An N."/>
            <person name="Chen Y."/>
            <person name="Cai Q."/>
            <person name="Wang B."/>
            <person name="Liu B."/>
            <person name="Min J."/>
            <person name="Huang Y."/>
            <person name="Wu H."/>
            <person name="Li Z."/>
            <person name="Zhang Y."/>
            <person name="Yin Y."/>
            <person name="Song W."/>
            <person name="Jiang J."/>
            <person name="Jackson S.A."/>
            <person name="Wing R.A."/>
            <person name="Wang J."/>
            <person name="Chen M."/>
        </authorList>
    </citation>
    <scope>NUCLEOTIDE SEQUENCE [LARGE SCALE GENOMIC DNA]</scope>
    <source>
        <strain evidence="1">cv. IRGC 101232</strain>
    </source>
</reference>
<sequence>MVARGKPLLGPDLLSSTVQPSPASLLAEAPSRCWQLRHVGIRRLRHSPEMGVWPGLLGYELEDECLDPLAADYYHEQLESDITGL</sequence>
<proteinExistence type="predicted"/>
<dbReference type="Proteomes" id="UP000006038">
    <property type="component" value="Chromosome 10"/>
</dbReference>
<dbReference type="AlphaFoldDB" id="J3N1T7"/>
<protein>
    <submittedName>
        <fullName evidence="1">Uncharacterized protein</fullName>
    </submittedName>
</protein>
<accession>J3N1T7</accession>
<dbReference type="EnsemblPlants" id="OB10G14850.1">
    <property type="protein sequence ID" value="OB10G14850.1"/>
    <property type="gene ID" value="OB10G14850"/>
</dbReference>